<dbReference type="WBParaSite" id="SSLN_0001976901-mRNA-1">
    <property type="protein sequence ID" value="SSLN_0001976901-mRNA-1"/>
    <property type="gene ID" value="SSLN_0001976901"/>
</dbReference>
<dbReference type="InterPro" id="IPR036236">
    <property type="entry name" value="Znf_C2H2_sf"/>
</dbReference>
<dbReference type="Gene3D" id="3.30.160.60">
    <property type="entry name" value="Classic Zinc Finger"/>
    <property type="match status" value="1"/>
</dbReference>
<feature type="domain" description="C2H2-type" evidence="3">
    <location>
        <begin position="207"/>
        <end position="234"/>
    </location>
</feature>
<dbReference type="AlphaFoldDB" id="A0A183TRE8"/>
<dbReference type="SUPFAM" id="SSF57667">
    <property type="entry name" value="beta-beta-alpha zinc fingers"/>
    <property type="match status" value="1"/>
</dbReference>
<evidence type="ECO:0000256" key="1">
    <source>
        <dbReference type="PROSITE-ProRule" id="PRU00042"/>
    </source>
</evidence>
<evidence type="ECO:0000313" key="4">
    <source>
        <dbReference type="WBParaSite" id="SSLN_0001976901-mRNA-1"/>
    </source>
</evidence>
<keyword evidence="1" id="KW-0479">Metal-binding</keyword>
<keyword evidence="1" id="KW-0863">Zinc-finger</keyword>
<dbReference type="GO" id="GO:0008270">
    <property type="term" value="F:zinc ion binding"/>
    <property type="evidence" value="ECO:0007669"/>
    <property type="project" value="UniProtKB-KW"/>
</dbReference>
<dbReference type="PROSITE" id="PS50157">
    <property type="entry name" value="ZINC_FINGER_C2H2_2"/>
    <property type="match status" value="1"/>
</dbReference>
<organism evidence="4">
    <name type="scientific">Schistocephalus solidus</name>
    <name type="common">Tapeworm</name>
    <dbReference type="NCBI Taxonomy" id="70667"/>
    <lineage>
        <taxon>Eukaryota</taxon>
        <taxon>Metazoa</taxon>
        <taxon>Spiralia</taxon>
        <taxon>Lophotrochozoa</taxon>
        <taxon>Platyhelminthes</taxon>
        <taxon>Cestoda</taxon>
        <taxon>Eucestoda</taxon>
        <taxon>Diphyllobothriidea</taxon>
        <taxon>Diphyllobothriidae</taxon>
        <taxon>Schistocephalus</taxon>
    </lineage>
</organism>
<proteinExistence type="predicted"/>
<keyword evidence="1" id="KW-0862">Zinc</keyword>
<protein>
    <submittedName>
        <fullName evidence="4">C2H2-type domain-containing protein</fullName>
    </submittedName>
</protein>
<evidence type="ECO:0000256" key="2">
    <source>
        <dbReference type="SAM" id="MobiDB-lite"/>
    </source>
</evidence>
<reference evidence="4" key="1">
    <citation type="submission" date="2016-06" db="UniProtKB">
        <authorList>
            <consortium name="WormBaseParasite"/>
        </authorList>
    </citation>
    <scope>IDENTIFICATION</scope>
</reference>
<sequence>LVPNPHLRLLEFEFFRAATLRATITTGGLTQLMVSSVMCASTPGRCYKETLKKSLKQLRINSATWEDLAQDRTARRRSAKTGSTIYEANRMAAAKAKIAALRSQEPRTNTANAHALPACPRCQRIFRARIGLVGHLRMQCTNNPTIPISTSNSANSPSDSPTLTPGINSITPTIIEITSIYSSPVTPTTAFAFNTTTTTISDGESLLSCTQCDRTFTSCIGLVGHLRTNRTETG</sequence>
<dbReference type="InterPro" id="IPR013087">
    <property type="entry name" value="Znf_C2H2_type"/>
</dbReference>
<name>A0A183TRE8_SCHSO</name>
<feature type="region of interest" description="Disordered" evidence="2">
    <location>
        <begin position="148"/>
        <end position="167"/>
    </location>
</feature>
<evidence type="ECO:0000259" key="3">
    <source>
        <dbReference type="PROSITE" id="PS50157"/>
    </source>
</evidence>
<accession>A0A183TRE8</accession>